<comment type="caution">
    <text evidence="6">The sequence shown here is derived from an EMBL/GenBank/DDBJ whole genome shotgun (WGS) entry which is preliminary data.</text>
</comment>
<evidence type="ECO:0000313" key="7">
    <source>
        <dbReference type="Proteomes" id="UP000639338"/>
    </source>
</evidence>
<keyword evidence="2" id="KW-0862">Zinc</keyword>
<dbReference type="Gene3D" id="3.30.40.10">
    <property type="entry name" value="Zinc/RING finger domain, C3HC4 (zinc finger)"/>
    <property type="match status" value="1"/>
</dbReference>
<evidence type="ECO:0000256" key="3">
    <source>
        <dbReference type="PROSITE-ProRule" id="PRU00175"/>
    </source>
</evidence>
<dbReference type="EMBL" id="JACMRX010000006">
    <property type="protein sequence ID" value="KAF7987987.1"/>
    <property type="molecule type" value="Genomic_DNA"/>
</dbReference>
<accession>A0A834XJI4</accession>
<keyword evidence="7" id="KW-1185">Reference proteome</keyword>
<feature type="region of interest" description="Disordered" evidence="4">
    <location>
        <begin position="1"/>
        <end position="23"/>
    </location>
</feature>
<evidence type="ECO:0000256" key="4">
    <source>
        <dbReference type="SAM" id="MobiDB-lite"/>
    </source>
</evidence>
<dbReference type="Pfam" id="PF13920">
    <property type="entry name" value="zf-C3HC4_3"/>
    <property type="match status" value="1"/>
</dbReference>
<keyword evidence="1 3" id="KW-0479">Metal-binding</keyword>
<dbReference type="Proteomes" id="UP000639338">
    <property type="component" value="Unassembled WGS sequence"/>
</dbReference>
<name>A0A834XJI4_APHGI</name>
<gene>
    <name evidence="6" type="ORF">HCN44_004803</name>
</gene>
<dbReference type="InterPro" id="IPR013083">
    <property type="entry name" value="Znf_RING/FYVE/PHD"/>
</dbReference>
<keyword evidence="1 3" id="KW-0863">Zinc-finger</keyword>
<reference evidence="6 7" key="1">
    <citation type="submission" date="2020-08" db="EMBL/GenBank/DDBJ databases">
        <title>Aphidius gifuensis genome sequencing and assembly.</title>
        <authorList>
            <person name="Du Z."/>
        </authorList>
    </citation>
    <scope>NUCLEOTIDE SEQUENCE [LARGE SCALE GENOMIC DNA]</scope>
    <source>
        <strain evidence="6">YNYX2018</strain>
        <tissue evidence="6">Adults</tissue>
    </source>
</reference>
<organism evidence="6 7">
    <name type="scientific">Aphidius gifuensis</name>
    <name type="common">Parasitoid wasp</name>
    <dbReference type="NCBI Taxonomy" id="684658"/>
    <lineage>
        <taxon>Eukaryota</taxon>
        <taxon>Metazoa</taxon>
        <taxon>Ecdysozoa</taxon>
        <taxon>Arthropoda</taxon>
        <taxon>Hexapoda</taxon>
        <taxon>Insecta</taxon>
        <taxon>Pterygota</taxon>
        <taxon>Neoptera</taxon>
        <taxon>Endopterygota</taxon>
        <taxon>Hymenoptera</taxon>
        <taxon>Apocrita</taxon>
        <taxon>Ichneumonoidea</taxon>
        <taxon>Braconidae</taxon>
        <taxon>Aphidiinae</taxon>
        <taxon>Aphidius</taxon>
    </lineage>
</organism>
<dbReference type="SUPFAM" id="SSF57850">
    <property type="entry name" value="RING/U-box"/>
    <property type="match status" value="1"/>
</dbReference>
<dbReference type="InterPro" id="IPR001841">
    <property type="entry name" value="Znf_RING"/>
</dbReference>
<evidence type="ECO:0000256" key="1">
    <source>
        <dbReference type="ARBA" id="ARBA00022771"/>
    </source>
</evidence>
<dbReference type="PROSITE" id="PS50089">
    <property type="entry name" value="ZF_RING_2"/>
    <property type="match status" value="1"/>
</dbReference>
<feature type="domain" description="RING-type" evidence="5">
    <location>
        <begin position="117"/>
        <end position="159"/>
    </location>
</feature>
<dbReference type="GO" id="GO:0008270">
    <property type="term" value="F:zinc ion binding"/>
    <property type="evidence" value="ECO:0007669"/>
    <property type="project" value="UniProtKB-KW"/>
</dbReference>
<evidence type="ECO:0000313" key="6">
    <source>
        <dbReference type="EMBL" id="KAF7987987.1"/>
    </source>
</evidence>
<protein>
    <recommendedName>
        <fullName evidence="5">RING-type domain-containing protein</fullName>
    </recommendedName>
</protein>
<dbReference type="AlphaFoldDB" id="A0A834XJI4"/>
<evidence type="ECO:0000256" key="2">
    <source>
        <dbReference type="ARBA" id="ARBA00022833"/>
    </source>
</evidence>
<feature type="compositionally biased region" description="Basic and acidic residues" evidence="4">
    <location>
        <begin position="10"/>
        <end position="20"/>
    </location>
</feature>
<evidence type="ECO:0000259" key="5">
    <source>
        <dbReference type="PROSITE" id="PS50089"/>
    </source>
</evidence>
<sequence>MVQLNVEEQAEARAQARDPGNEAAEPLLINVDHLFLNNRENQNGEEQEDEEEEEEGRIEDMFCVCMCQECSINLRDRVRSHILPNLQCPSCNTRATNFVKVYLPTGNVDGNGWDWQCQICRENSISHLNENCHHLQICETCVQQEQQVNGQNPRCPFCRTPGEMTRVRFMQNNQV</sequence>
<proteinExistence type="predicted"/>